<feature type="compositionally biased region" description="Basic and acidic residues" evidence="6">
    <location>
        <begin position="436"/>
        <end position="445"/>
    </location>
</feature>
<keyword evidence="5" id="KW-0804">Transcription</keyword>
<evidence type="ECO:0000259" key="7">
    <source>
        <dbReference type="Pfam" id="PF08914"/>
    </source>
</evidence>
<dbReference type="PANTHER" id="PTHR16466">
    <property type="entry name" value="TELOMERE REPEAT-BINDING FACTOR 2-INTERACTING PROTEIN 1"/>
    <property type="match status" value="1"/>
</dbReference>
<comment type="subcellular location">
    <subcellularLocation>
        <location evidence="5">Nucleus</location>
    </subcellularLocation>
    <subcellularLocation>
        <location evidence="5">Chromosome</location>
        <location evidence="5">Telomere</location>
    </subcellularLocation>
</comment>
<dbReference type="EMBL" id="JARBDR010000923">
    <property type="protein sequence ID" value="KAJ8297839.1"/>
    <property type="molecule type" value="Genomic_DNA"/>
</dbReference>
<feature type="compositionally biased region" description="Basic and acidic residues" evidence="6">
    <location>
        <begin position="466"/>
        <end position="475"/>
    </location>
</feature>
<organism evidence="9 10">
    <name type="scientific">Tegillarca granosa</name>
    <name type="common">Malaysian cockle</name>
    <name type="synonym">Anadara granosa</name>
    <dbReference type="NCBI Taxonomy" id="220873"/>
    <lineage>
        <taxon>Eukaryota</taxon>
        <taxon>Metazoa</taxon>
        <taxon>Spiralia</taxon>
        <taxon>Lophotrochozoa</taxon>
        <taxon>Mollusca</taxon>
        <taxon>Bivalvia</taxon>
        <taxon>Autobranchia</taxon>
        <taxon>Pteriomorphia</taxon>
        <taxon>Arcoida</taxon>
        <taxon>Arcoidea</taxon>
        <taxon>Arcidae</taxon>
        <taxon>Tegillarca</taxon>
    </lineage>
</organism>
<evidence type="ECO:0000256" key="3">
    <source>
        <dbReference type="ARBA" id="ARBA00022895"/>
    </source>
</evidence>
<evidence type="ECO:0000256" key="2">
    <source>
        <dbReference type="ARBA" id="ARBA00022454"/>
    </source>
</evidence>
<evidence type="ECO:0000259" key="8">
    <source>
        <dbReference type="Pfam" id="PF16589"/>
    </source>
</evidence>
<feature type="compositionally biased region" description="Polar residues" evidence="6">
    <location>
        <begin position="360"/>
        <end position="369"/>
    </location>
</feature>
<keyword evidence="5" id="KW-0805">Transcription regulation</keyword>
<feature type="region of interest" description="Disordered" evidence="6">
    <location>
        <begin position="288"/>
        <end position="313"/>
    </location>
</feature>
<keyword evidence="4 5" id="KW-0539">Nucleus</keyword>
<protein>
    <recommendedName>
        <fullName evidence="5">Telomeric repeat-binding factor 2-interacting protein 1</fullName>
        <shortName evidence="5">TERF2-interacting telomeric protein 1</shortName>
    </recommendedName>
    <alternativeName>
        <fullName evidence="5">Repressor/activator protein 1 homolog</fullName>
    </alternativeName>
</protein>
<keyword evidence="3 5" id="KW-0779">Telomere</keyword>
<dbReference type="Proteomes" id="UP001217089">
    <property type="component" value="Unassembled WGS sequence"/>
</dbReference>
<feature type="compositionally biased region" description="Basic and acidic residues" evidence="6">
    <location>
        <begin position="413"/>
        <end position="426"/>
    </location>
</feature>
<feature type="region of interest" description="Disordered" evidence="6">
    <location>
        <begin position="332"/>
        <end position="483"/>
    </location>
</feature>
<feature type="domain" description="BRCT" evidence="8">
    <location>
        <begin position="25"/>
        <end position="94"/>
    </location>
</feature>
<dbReference type="InterPro" id="IPR001357">
    <property type="entry name" value="BRCT_dom"/>
</dbReference>
<dbReference type="PANTHER" id="PTHR16466:SF6">
    <property type="entry name" value="TELOMERIC REPEAT-BINDING FACTOR 2-INTERACTING PROTEIN 1"/>
    <property type="match status" value="1"/>
</dbReference>
<proteinExistence type="inferred from homology"/>
<dbReference type="SUPFAM" id="SSF52113">
    <property type="entry name" value="BRCT domain"/>
    <property type="match status" value="1"/>
</dbReference>
<comment type="similarity">
    <text evidence="1 5">Belongs to the RAP1 family.</text>
</comment>
<dbReference type="Gene3D" id="1.10.10.60">
    <property type="entry name" value="Homeodomain-like"/>
    <property type="match status" value="1"/>
</dbReference>
<feature type="compositionally biased region" description="Basic and acidic residues" evidence="6">
    <location>
        <begin position="294"/>
        <end position="306"/>
    </location>
</feature>
<gene>
    <name evidence="9" type="ORF">KUTeg_024370</name>
</gene>
<evidence type="ECO:0000313" key="10">
    <source>
        <dbReference type="Proteomes" id="UP001217089"/>
    </source>
</evidence>
<evidence type="ECO:0000256" key="4">
    <source>
        <dbReference type="ARBA" id="ARBA00023242"/>
    </source>
</evidence>
<dbReference type="InterPro" id="IPR039595">
    <property type="entry name" value="TE2IP/Rap1"/>
</dbReference>
<dbReference type="SUPFAM" id="SSF46689">
    <property type="entry name" value="Homeodomain-like"/>
    <property type="match status" value="1"/>
</dbReference>
<keyword evidence="10" id="KW-1185">Reference proteome</keyword>
<feature type="domain" description="TERF2-interacting telomeric protein 1 Myb" evidence="7">
    <location>
        <begin position="140"/>
        <end position="197"/>
    </location>
</feature>
<comment type="function">
    <text evidence="5">Acts both as a regulator of telomere function and as a transcription regulator. Involved in the regulation of telomere length and protection as a component of the shelterin complex (telosome). Does not bind DNA directly: recruited to telomeric double-stranded 5'-TTAGGG-3' repeats via its interaction with terf2. Independently of its function in telomeres, also acts as a transcription regulator: recruited to extratelomeric 5'-TTAGGG-3' sites via its association with terf2 or other factors, and regulates gene expression.</text>
</comment>
<dbReference type="Pfam" id="PF08914">
    <property type="entry name" value="Myb_Rap1"/>
    <property type="match status" value="1"/>
</dbReference>
<dbReference type="InterPro" id="IPR015010">
    <property type="entry name" value="TERF2IP_Myb"/>
</dbReference>
<feature type="compositionally biased region" description="Basic and acidic residues" evidence="6">
    <location>
        <begin position="371"/>
        <end position="398"/>
    </location>
</feature>
<keyword evidence="2 5" id="KW-0158">Chromosome</keyword>
<name>A0ABQ9E175_TEGGR</name>
<sequence>MAATKSPSKMKHSRFLFIHENGDPMIFYMRPCAERSLLKPDIEHGGGEVTAKVVKHSIKLAGDTDYISTDDYFSTRFIKDCVKANKILDLETYRLNISKSFKSQIQNAIEDTVSDISDDESDLSRIYRTKIRDFKGRMAFNNEEDIAMLKYIIDNHRHKDIQGNSLYKEMELQKVTGHTASSMNCRLRKVIMPNLEKYEIDKTWKYKLTGDPKYAGSTAKSSTLSDISTTAENCVGVKAPPSTVTSNTKKSDSELTDDKVSLKNNDWISKDKANLFLKSYSKGDRVKTLRNTNRKCEPSSKKHQEENGDNVTADEDSFDKALLNAANLKKSCEKLSSPHKRNLRSVDKVNTSSNNSSANETQVPNSGGDNNIDHVERCRKSKRLHPENENMDRGKSDAARSPVKKSQKIASTRNREQTESPVKHLEVTSPKKQKSKTKDSSDNKHYQQKISASSGHHKFKRHHKTRENNRMRQPDKINYAYSN</sequence>
<feature type="compositionally biased region" description="Basic residues" evidence="6">
    <location>
        <begin position="455"/>
        <end position="465"/>
    </location>
</feature>
<comment type="subunit">
    <text evidence="5">Homodimer.</text>
</comment>
<feature type="compositionally biased region" description="Low complexity" evidence="6">
    <location>
        <begin position="350"/>
        <end position="359"/>
    </location>
</feature>
<evidence type="ECO:0000256" key="1">
    <source>
        <dbReference type="ARBA" id="ARBA00010467"/>
    </source>
</evidence>
<evidence type="ECO:0000256" key="5">
    <source>
        <dbReference type="RuleBase" id="RU367107"/>
    </source>
</evidence>
<evidence type="ECO:0000256" key="6">
    <source>
        <dbReference type="SAM" id="MobiDB-lite"/>
    </source>
</evidence>
<dbReference type="Pfam" id="PF16589">
    <property type="entry name" value="BRCT_2"/>
    <property type="match status" value="1"/>
</dbReference>
<comment type="caution">
    <text evidence="9">The sequence shown here is derived from an EMBL/GenBank/DDBJ whole genome shotgun (WGS) entry which is preliminary data.</text>
</comment>
<reference evidence="9 10" key="1">
    <citation type="submission" date="2022-12" db="EMBL/GenBank/DDBJ databases">
        <title>Chromosome-level genome of Tegillarca granosa.</title>
        <authorList>
            <person name="Kim J."/>
        </authorList>
    </citation>
    <scope>NUCLEOTIDE SEQUENCE [LARGE SCALE GENOMIC DNA]</scope>
    <source>
        <strain evidence="9">Teg-2019</strain>
        <tissue evidence="9">Adductor muscle</tissue>
    </source>
</reference>
<dbReference type="InterPro" id="IPR009057">
    <property type="entry name" value="Homeodomain-like_sf"/>
</dbReference>
<dbReference type="InterPro" id="IPR036420">
    <property type="entry name" value="BRCT_dom_sf"/>
</dbReference>
<keyword evidence="5" id="KW-0010">Activator</keyword>
<evidence type="ECO:0000313" key="9">
    <source>
        <dbReference type="EMBL" id="KAJ8297839.1"/>
    </source>
</evidence>
<accession>A0ABQ9E175</accession>